<name>A0A1X7E0T7_9HYPH</name>
<dbReference type="SUPFAM" id="SSF53474">
    <property type="entry name" value="alpha/beta-Hydrolases"/>
    <property type="match status" value="1"/>
</dbReference>
<proteinExistence type="predicted"/>
<dbReference type="EMBL" id="FXAF01000005">
    <property type="protein sequence ID" value="SMF25426.1"/>
    <property type="molecule type" value="Genomic_DNA"/>
</dbReference>
<feature type="region of interest" description="Disordered" evidence="1">
    <location>
        <begin position="1"/>
        <end position="23"/>
    </location>
</feature>
<dbReference type="RefSeq" id="WP_085421429.1">
    <property type="nucleotide sequence ID" value="NZ_FXAF01000005.1"/>
</dbReference>
<evidence type="ECO:0000259" key="2">
    <source>
        <dbReference type="Pfam" id="PF00326"/>
    </source>
</evidence>
<dbReference type="InterPro" id="IPR050261">
    <property type="entry name" value="FrsA_esterase"/>
</dbReference>
<reference evidence="4" key="1">
    <citation type="submission" date="2017-04" db="EMBL/GenBank/DDBJ databases">
        <authorList>
            <person name="Varghese N."/>
            <person name="Submissions S."/>
        </authorList>
    </citation>
    <scope>NUCLEOTIDE SEQUENCE [LARGE SCALE GENOMIC DNA]</scope>
    <source>
        <strain evidence="4">B4P</strain>
    </source>
</reference>
<protein>
    <submittedName>
        <fullName evidence="3">Esterase/lipase</fullName>
    </submittedName>
</protein>
<dbReference type="Proteomes" id="UP000192903">
    <property type="component" value="Unassembled WGS sequence"/>
</dbReference>
<evidence type="ECO:0000313" key="4">
    <source>
        <dbReference type="Proteomes" id="UP000192903"/>
    </source>
</evidence>
<gene>
    <name evidence="3" type="ORF">SAMN02982989_3289</name>
</gene>
<dbReference type="InterPro" id="IPR001375">
    <property type="entry name" value="Peptidase_S9_cat"/>
</dbReference>
<dbReference type="PANTHER" id="PTHR22946:SF12">
    <property type="entry name" value="CONIDIAL PIGMENT BIOSYNTHESIS PROTEIN AYG1 (AFU_ORTHOLOGUE AFUA_2G17550)"/>
    <property type="match status" value="1"/>
</dbReference>
<dbReference type="Pfam" id="PF00326">
    <property type="entry name" value="Peptidase_S9"/>
    <property type="match status" value="1"/>
</dbReference>
<dbReference type="Gene3D" id="1.20.1440.110">
    <property type="entry name" value="acylaminoacyl peptidase"/>
    <property type="match status" value="1"/>
</dbReference>
<evidence type="ECO:0000313" key="3">
    <source>
        <dbReference type="EMBL" id="SMF25426.1"/>
    </source>
</evidence>
<dbReference type="GO" id="GO:0008236">
    <property type="term" value="F:serine-type peptidase activity"/>
    <property type="evidence" value="ECO:0007669"/>
    <property type="project" value="InterPro"/>
</dbReference>
<evidence type="ECO:0000256" key="1">
    <source>
        <dbReference type="SAM" id="MobiDB-lite"/>
    </source>
</evidence>
<feature type="domain" description="Peptidase S9 prolyl oligopeptidase catalytic" evidence="2">
    <location>
        <begin position="184"/>
        <end position="367"/>
    </location>
</feature>
<dbReference type="STRING" id="464029.SAMN02982989_3289"/>
<sequence>MPLVDATRTESCTAPEGTSEALSAESRAALRQLTHQRLVGYGMDYGDATKLRELVEKGRDWMSAALAVAREANSYLEAAGSLVTPVTKRSILLRASAATRMAQIMMLSDTQQRSAIYGDAASLFAGALALDGIGKRVVLGAGHSKMIGWHYRAASPARAIIIVVGGVEGWAMDGHVYGEIFTTLGLDVLLVDGPGQGESRLSLRHYLNENWLESLKSAVDYASSRNGVERIGVLGNSVGGNFAMMLSAADRRIAACCNNGAILVPLDMRTRQHFFPKLAAFCGTASEADMHKVWDGITVTPERISLSCPFLVLHGEEDPLLNMEQSKAILGWVNSSDKELVVVKGADHCLCNRPAEKYEILADWFASRLLTN</sequence>
<dbReference type="Gene3D" id="3.40.50.1820">
    <property type="entry name" value="alpha/beta hydrolase"/>
    <property type="match status" value="1"/>
</dbReference>
<dbReference type="InterPro" id="IPR029058">
    <property type="entry name" value="AB_hydrolase_fold"/>
</dbReference>
<dbReference type="OrthoDB" id="217645at2"/>
<dbReference type="GO" id="GO:0006508">
    <property type="term" value="P:proteolysis"/>
    <property type="evidence" value="ECO:0007669"/>
    <property type="project" value="InterPro"/>
</dbReference>
<dbReference type="AlphaFoldDB" id="A0A1X7E0T7"/>
<keyword evidence="4" id="KW-1185">Reference proteome</keyword>
<accession>A0A1X7E0T7</accession>
<dbReference type="PANTHER" id="PTHR22946">
    <property type="entry name" value="DIENELACTONE HYDROLASE DOMAIN-CONTAINING PROTEIN-RELATED"/>
    <property type="match status" value="1"/>
</dbReference>
<organism evidence="3 4">
    <name type="scientific">Xaviernesmea oryzae</name>
    <dbReference type="NCBI Taxonomy" id="464029"/>
    <lineage>
        <taxon>Bacteria</taxon>
        <taxon>Pseudomonadati</taxon>
        <taxon>Pseudomonadota</taxon>
        <taxon>Alphaproteobacteria</taxon>
        <taxon>Hyphomicrobiales</taxon>
        <taxon>Rhizobiaceae</taxon>
        <taxon>Rhizobium/Agrobacterium group</taxon>
        <taxon>Xaviernesmea</taxon>
    </lineage>
</organism>